<evidence type="ECO:0000313" key="3">
    <source>
        <dbReference type="EMBL" id="CAD8240833.1"/>
    </source>
</evidence>
<dbReference type="SUPFAM" id="SSF55068">
    <property type="entry name" value="Peptide methionine sulfoxide reductase"/>
    <property type="match status" value="1"/>
</dbReference>
<evidence type="ECO:0000256" key="1">
    <source>
        <dbReference type="SAM" id="MobiDB-lite"/>
    </source>
</evidence>
<dbReference type="InterPro" id="IPR036509">
    <property type="entry name" value="Met_Sox_Rdtase_MsrA_sf"/>
</dbReference>
<protein>
    <recommendedName>
        <fullName evidence="4">Peptide-methionine (S)-S-oxide reductase</fullName>
    </recommendedName>
</protein>
<proteinExistence type="predicted"/>
<dbReference type="EMBL" id="HBDY01009926">
    <property type="protein sequence ID" value="CAD8240831.1"/>
    <property type="molecule type" value="Transcribed_RNA"/>
</dbReference>
<dbReference type="Gene3D" id="3.30.1060.10">
    <property type="entry name" value="Peptide methionine sulphoxide reductase MsrA"/>
    <property type="match status" value="1"/>
</dbReference>
<evidence type="ECO:0000313" key="2">
    <source>
        <dbReference type="EMBL" id="CAD8240831.1"/>
    </source>
</evidence>
<evidence type="ECO:0008006" key="4">
    <source>
        <dbReference type="Google" id="ProtNLM"/>
    </source>
</evidence>
<sequence>MSTTTFAPPRAISSARRASRARFASSSRHLAARASAAPEIEPPRPAHASSSTTRRSFFGAALAATLSTFFVDAASAASSATTTSSSEAAAEAVAARAVGGGGGVELFAVAEAAPGTEIYFGNGCFWGRQHEFVEAERRRGRSDAEVTSLVGYAGGYSTKGPDGKVCYYYGAPDTVYERLGHGEVVRTRLSDDGDAAVEDLREFAKTYFANFRKIRGFGMQRLDPQDAGPGYRNMIGLPGGADSPLMRVIEEENVNGMKLVRGDGNKMSGKDASEDDVFNAVWIYDSAALPFYRAEVYHQFHDGLGYKFPEEYTVGLKKDALKRGLIAPTGCPEMRERAFAEFDQIAS</sequence>
<feature type="region of interest" description="Disordered" evidence="1">
    <location>
        <begin position="32"/>
        <end position="52"/>
    </location>
</feature>
<name>A0A6U0IZY9_MICPS</name>
<dbReference type="EMBL" id="HBDY01009927">
    <property type="protein sequence ID" value="CAD8240833.1"/>
    <property type="molecule type" value="Transcribed_RNA"/>
</dbReference>
<gene>
    <name evidence="2" type="ORF">MPUS1402_LOCUS7442</name>
    <name evidence="3" type="ORF">MPUS1402_LOCUS7443</name>
</gene>
<dbReference type="GO" id="GO:0008113">
    <property type="term" value="F:peptide-methionine (S)-S-oxide reductase activity"/>
    <property type="evidence" value="ECO:0007669"/>
    <property type="project" value="InterPro"/>
</dbReference>
<dbReference type="AlphaFoldDB" id="A0A6U0IZY9"/>
<accession>A0A6U0IZY9</accession>
<reference evidence="2" key="1">
    <citation type="submission" date="2021-01" db="EMBL/GenBank/DDBJ databases">
        <authorList>
            <person name="Corre E."/>
            <person name="Pelletier E."/>
            <person name="Niang G."/>
            <person name="Scheremetjew M."/>
            <person name="Finn R."/>
            <person name="Kale V."/>
            <person name="Holt S."/>
            <person name="Cochrane G."/>
            <person name="Meng A."/>
            <person name="Brown T."/>
            <person name="Cohen L."/>
        </authorList>
    </citation>
    <scope>NUCLEOTIDE SEQUENCE</scope>
    <source>
        <strain evidence="2">RCC1614</strain>
    </source>
</reference>
<organism evidence="2">
    <name type="scientific">Micromonas pusilla</name>
    <name type="common">Picoplanktonic green alga</name>
    <name type="synonym">Chromulina pusilla</name>
    <dbReference type="NCBI Taxonomy" id="38833"/>
    <lineage>
        <taxon>Eukaryota</taxon>
        <taxon>Viridiplantae</taxon>
        <taxon>Chlorophyta</taxon>
        <taxon>Mamiellophyceae</taxon>
        <taxon>Mamiellales</taxon>
        <taxon>Mamiellaceae</taxon>
        <taxon>Micromonas</taxon>
    </lineage>
</organism>